<dbReference type="Proteomes" id="UP000271426">
    <property type="component" value="Chromosome"/>
</dbReference>
<sequence>MNPSFQLFDAAVHGLRGVSNGLYQGPQTSSAALEHAFSATAGLNPGAVAAAAKNIGGKSDPENTGVLGTLGAEVLEFFAEQAISEGIESLIEELFLGHQRNSDIGQSAGKAGEAMECIDQEAARTCNSALGALTAAMGPLLGAISATNPVLNPLGAAGIFQGLVRTAEGLINATASLIMGTCQARDEAIGACLEQLRGECEQAATAPNHTKAPRPESCVPPPAPTPVPAPQEAAPAPQEAPKQASGGSAAAVPSTHQVPPQAGSPSIQEAGVQAASVSQQPEAQPAGAIAGLGQALGSAIQGVAQQVDRGVADLATQLGQASNKPPMQPMEVQPQGLAEAMQGLGITIDIDADIHFEGCEGAGDTEPAPECPPEPLEETPEQPPQEVSEEPSAPEQAAPEPAPTKAELAANAGKPHYGAAAAAHLSDAPSAPPAAEAPAPEAAVEAPSAKKAGGWS</sequence>
<accession>A0A3G6IZ38</accession>
<evidence type="ECO:0000256" key="1">
    <source>
        <dbReference type="SAM" id="MobiDB-lite"/>
    </source>
</evidence>
<feature type="compositionally biased region" description="Pro residues" evidence="1">
    <location>
        <begin position="218"/>
        <end position="229"/>
    </location>
</feature>
<gene>
    <name evidence="2" type="ORF">CPPEL_09175</name>
</gene>
<organism evidence="2 3">
    <name type="scientific">Corynebacterium pseudopelargi</name>
    <dbReference type="NCBI Taxonomy" id="2080757"/>
    <lineage>
        <taxon>Bacteria</taxon>
        <taxon>Bacillati</taxon>
        <taxon>Actinomycetota</taxon>
        <taxon>Actinomycetes</taxon>
        <taxon>Mycobacteriales</taxon>
        <taxon>Corynebacteriaceae</taxon>
        <taxon>Corynebacterium</taxon>
    </lineage>
</organism>
<feature type="compositionally biased region" description="Low complexity" evidence="1">
    <location>
        <begin position="384"/>
        <end position="456"/>
    </location>
</feature>
<dbReference type="RefSeq" id="WP_123960809.1">
    <property type="nucleotide sequence ID" value="NZ_CP033898.1"/>
</dbReference>
<feature type="region of interest" description="Disordered" evidence="1">
    <location>
        <begin position="357"/>
        <end position="456"/>
    </location>
</feature>
<feature type="region of interest" description="Disordered" evidence="1">
    <location>
        <begin position="204"/>
        <end position="279"/>
    </location>
</feature>
<feature type="compositionally biased region" description="Polar residues" evidence="1">
    <location>
        <begin position="254"/>
        <end position="267"/>
    </location>
</feature>
<name>A0A3G6IZ38_9CORY</name>
<evidence type="ECO:0000313" key="2">
    <source>
        <dbReference type="EMBL" id="AZA09938.1"/>
    </source>
</evidence>
<dbReference type="EMBL" id="CP033898">
    <property type="protein sequence ID" value="AZA09938.1"/>
    <property type="molecule type" value="Genomic_DNA"/>
</dbReference>
<keyword evidence="3" id="KW-1185">Reference proteome</keyword>
<dbReference type="OrthoDB" id="4412606at2"/>
<dbReference type="AlphaFoldDB" id="A0A3G6IZ38"/>
<evidence type="ECO:0000313" key="3">
    <source>
        <dbReference type="Proteomes" id="UP000271426"/>
    </source>
</evidence>
<proteinExistence type="predicted"/>
<feature type="compositionally biased region" description="Low complexity" evidence="1">
    <location>
        <begin position="230"/>
        <end position="241"/>
    </location>
</feature>
<protein>
    <submittedName>
        <fullName evidence="2">Uncharacterized protein</fullName>
    </submittedName>
</protein>
<dbReference type="KEGG" id="cpso:CPPEL_09175"/>
<reference evidence="2 3" key="1">
    <citation type="submission" date="2018-11" db="EMBL/GenBank/DDBJ databases">
        <authorList>
            <person name="Kleinhagauer T."/>
            <person name="Glaeser S.P."/>
            <person name="Spergser J."/>
            <person name="Ruckert C."/>
            <person name="Kaempfer P."/>
            <person name="Busse H.-J."/>
        </authorList>
    </citation>
    <scope>NUCLEOTIDE SEQUENCE [LARGE SCALE GENOMIC DNA]</scope>
    <source>
        <strain evidence="2 3">812CH</strain>
    </source>
</reference>